<organism evidence="2 3">
    <name type="scientific">Paenibacillus algorifonticola</name>
    <dbReference type="NCBI Taxonomy" id="684063"/>
    <lineage>
        <taxon>Bacteria</taxon>
        <taxon>Bacillati</taxon>
        <taxon>Bacillota</taxon>
        <taxon>Bacilli</taxon>
        <taxon>Bacillales</taxon>
        <taxon>Paenibacillaceae</taxon>
        <taxon>Paenibacillus</taxon>
    </lineage>
</organism>
<keyword evidence="3" id="KW-1185">Reference proteome</keyword>
<evidence type="ECO:0000256" key="1">
    <source>
        <dbReference type="SAM" id="Phobius"/>
    </source>
</evidence>
<dbReference type="AlphaFoldDB" id="A0A1I2ITU1"/>
<feature type="transmembrane region" description="Helical" evidence="1">
    <location>
        <begin position="99"/>
        <end position="121"/>
    </location>
</feature>
<evidence type="ECO:0000313" key="3">
    <source>
        <dbReference type="Proteomes" id="UP000183410"/>
    </source>
</evidence>
<accession>A0A1I2ITU1</accession>
<keyword evidence="1" id="KW-0472">Membrane</keyword>
<reference evidence="3" key="1">
    <citation type="submission" date="2016-10" db="EMBL/GenBank/DDBJ databases">
        <authorList>
            <person name="Varghese N."/>
            <person name="Submissions S."/>
        </authorList>
    </citation>
    <scope>NUCLEOTIDE SEQUENCE [LARGE SCALE GENOMIC DNA]</scope>
    <source>
        <strain evidence="3">CGMCC 1.10223</strain>
    </source>
</reference>
<dbReference type="RefSeq" id="WP_052737367.1">
    <property type="nucleotide sequence ID" value="NZ_FONN01000042.1"/>
</dbReference>
<name>A0A1I2ITU1_9BACL</name>
<keyword evidence="1" id="KW-1133">Transmembrane helix</keyword>
<dbReference type="EMBL" id="FONN01000042">
    <property type="protein sequence ID" value="SFF45852.1"/>
    <property type="molecule type" value="Genomic_DNA"/>
</dbReference>
<gene>
    <name evidence="2" type="ORF">SAMN04487969_14229</name>
</gene>
<dbReference type="OrthoDB" id="5189031at2"/>
<feature type="transmembrane region" description="Helical" evidence="1">
    <location>
        <begin position="27"/>
        <end position="44"/>
    </location>
</feature>
<proteinExistence type="predicted"/>
<sequence length="128" mass="14761">MLLAGFVIYSFLPSGRASRLPVQTGILFFVSCLFNAAWIFAWQYEKVYQRIYYARAADHADRHLYARQNARLANGNGRTIFRPTVIPFAIIVKQQEQEAIVFSTLAVTIVLALFIVFLLVLKLRRLHR</sequence>
<keyword evidence="1" id="KW-0812">Transmembrane</keyword>
<protein>
    <submittedName>
        <fullName evidence="2">Uncharacterized protein</fullName>
    </submittedName>
</protein>
<dbReference type="Proteomes" id="UP000183410">
    <property type="component" value="Unassembled WGS sequence"/>
</dbReference>
<evidence type="ECO:0000313" key="2">
    <source>
        <dbReference type="EMBL" id="SFF45852.1"/>
    </source>
</evidence>